<proteinExistence type="predicted"/>
<sequence length="92" mass="9663">MIDYVSVTPIAFPDPPLLNSVGIHEPWALRTIVEVSAGGLVGLGETYGDQAHLDMVRQVAPALAGLDPFDLNGLRARLASSGIPSAAGRRWG</sequence>
<keyword evidence="2" id="KW-1185">Reference proteome</keyword>
<dbReference type="AlphaFoldDB" id="A0A6V8LFX0"/>
<dbReference type="EMBL" id="BLPG01000002">
    <property type="protein sequence ID" value="GFJ96143.1"/>
    <property type="molecule type" value="Genomic_DNA"/>
</dbReference>
<dbReference type="Gene3D" id="3.30.390.10">
    <property type="entry name" value="Enolase-like, N-terminal domain"/>
    <property type="match status" value="1"/>
</dbReference>
<reference evidence="1 2" key="1">
    <citation type="submission" date="2020-03" db="EMBL/GenBank/DDBJ databases">
        <title>Whole genome shotgun sequence of Phytohabitans rumicis NBRC 108638.</title>
        <authorList>
            <person name="Komaki H."/>
            <person name="Tamura T."/>
        </authorList>
    </citation>
    <scope>NUCLEOTIDE SEQUENCE [LARGE SCALE GENOMIC DNA]</scope>
    <source>
        <strain evidence="1 2">NBRC 108638</strain>
    </source>
</reference>
<dbReference type="InterPro" id="IPR029017">
    <property type="entry name" value="Enolase-like_N"/>
</dbReference>
<accession>A0A6V8LFX0</accession>
<name>A0A6V8LFX0_9ACTN</name>
<comment type="caution">
    <text evidence="1">The sequence shown here is derived from an EMBL/GenBank/DDBJ whole genome shotgun (WGS) entry which is preliminary data.</text>
</comment>
<evidence type="ECO:0000313" key="1">
    <source>
        <dbReference type="EMBL" id="GFJ96143.1"/>
    </source>
</evidence>
<dbReference type="Proteomes" id="UP000482960">
    <property type="component" value="Unassembled WGS sequence"/>
</dbReference>
<dbReference type="RefSeq" id="WP_218577914.1">
    <property type="nucleotide sequence ID" value="NZ_BLPG01000002.1"/>
</dbReference>
<reference evidence="1 2" key="2">
    <citation type="submission" date="2020-03" db="EMBL/GenBank/DDBJ databases">
        <authorList>
            <person name="Ichikawa N."/>
            <person name="Kimura A."/>
            <person name="Kitahashi Y."/>
            <person name="Uohara A."/>
        </authorList>
    </citation>
    <scope>NUCLEOTIDE SEQUENCE [LARGE SCALE GENOMIC DNA]</scope>
    <source>
        <strain evidence="1 2">NBRC 108638</strain>
    </source>
</reference>
<organism evidence="1 2">
    <name type="scientific">Phytohabitans rumicis</name>
    <dbReference type="NCBI Taxonomy" id="1076125"/>
    <lineage>
        <taxon>Bacteria</taxon>
        <taxon>Bacillati</taxon>
        <taxon>Actinomycetota</taxon>
        <taxon>Actinomycetes</taxon>
        <taxon>Micromonosporales</taxon>
        <taxon>Micromonosporaceae</taxon>
    </lineage>
</organism>
<gene>
    <name evidence="1" type="ORF">Prum_097850</name>
</gene>
<protein>
    <recommendedName>
        <fullName evidence="3">Mandelate racemase/muconate lactonizing enzyme N-terminal domain-containing protein</fullName>
    </recommendedName>
</protein>
<dbReference type="SUPFAM" id="SSF54826">
    <property type="entry name" value="Enolase N-terminal domain-like"/>
    <property type="match status" value="1"/>
</dbReference>
<evidence type="ECO:0000313" key="2">
    <source>
        <dbReference type="Proteomes" id="UP000482960"/>
    </source>
</evidence>
<evidence type="ECO:0008006" key="3">
    <source>
        <dbReference type="Google" id="ProtNLM"/>
    </source>
</evidence>